<keyword evidence="4" id="KW-0804">Transcription</keyword>
<dbReference type="GO" id="GO:0003677">
    <property type="term" value="F:DNA binding"/>
    <property type="evidence" value="ECO:0007669"/>
    <property type="project" value="UniProtKB-KW"/>
</dbReference>
<protein>
    <submittedName>
        <fullName evidence="6">Sigma-70 family RNA polymerase sigma factor</fullName>
    </submittedName>
</protein>
<comment type="caution">
    <text evidence="6">The sequence shown here is derived from an EMBL/GenBank/DDBJ whole genome shotgun (WGS) entry which is preliminary data.</text>
</comment>
<dbReference type="GO" id="GO:0006352">
    <property type="term" value="P:DNA-templated transcription initiation"/>
    <property type="evidence" value="ECO:0007669"/>
    <property type="project" value="InterPro"/>
</dbReference>
<evidence type="ECO:0000313" key="6">
    <source>
        <dbReference type="EMBL" id="PQO36100.1"/>
    </source>
</evidence>
<evidence type="ECO:0000313" key="7">
    <source>
        <dbReference type="Proteomes" id="UP000238322"/>
    </source>
</evidence>
<dbReference type="EMBL" id="PUHY01000006">
    <property type="protein sequence ID" value="PQO36100.1"/>
    <property type="molecule type" value="Genomic_DNA"/>
</dbReference>
<reference evidence="6 7" key="1">
    <citation type="submission" date="2018-02" db="EMBL/GenBank/DDBJ databases">
        <title>Comparative genomes isolates from brazilian mangrove.</title>
        <authorList>
            <person name="Araujo J.E."/>
            <person name="Taketani R.G."/>
            <person name="Silva M.C.P."/>
            <person name="Loureco M.V."/>
            <person name="Andreote F.D."/>
        </authorList>
    </citation>
    <scope>NUCLEOTIDE SEQUENCE [LARGE SCALE GENOMIC DNA]</scope>
    <source>
        <strain evidence="6 7">Hex-1 MGV</strain>
    </source>
</reference>
<dbReference type="AlphaFoldDB" id="A0A2S8FVM8"/>
<dbReference type="InterPro" id="IPR014284">
    <property type="entry name" value="RNA_pol_sigma-70_dom"/>
</dbReference>
<proteinExistence type="predicted"/>
<evidence type="ECO:0000256" key="2">
    <source>
        <dbReference type="ARBA" id="ARBA00023082"/>
    </source>
</evidence>
<dbReference type="InterPro" id="IPR007627">
    <property type="entry name" value="RNA_pol_sigma70_r2"/>
</dbReference>
<dbReference type="RefSeq" id="WP_105329389.1">
    <property type="nucleotide sequence ID" value="NZ_PUHY01000006.1"/>
</dbReference>
<organism evidence="6 7">
    <name type="scientific">Blastopirellula marina</name>
    <dbReference type="NCBI Taxonomy" id="124"/>
    <lineage>
        <taxon>Bacteria</taxon>
        <taxon>Pseudomonadati</taxon>
        <taxon>Planctomycetota</taxon>
        <taxon>Planctomycetia</taxon>
        <taxon>Pirellulales</taxon>
        <taxon>Pirellulaceae</taxon>
        <taxon>Blastopirellula</taxon>
    </lineage>
</organism>
<keyword evidence="2" id="KW-0731">Sigma factor</keyword>
<evidence type="ECO:0000256" key="3">
    <source>
        <dbReference type="ARBA" id="ARBA00023125"/>
    </source>
</evidence>
<evidence type="ECO:0000256" key="4">
    <source>
        <dbReference type="ARBA" id="ARBA00023163"/>
    </source>
</evidence>
<evidence type="ECO:0000256" key="1">
    <source>
        <dbReference type="ARBA" id="ARBA00023015"/>
    </source>
</evidence>
<dbReference type="Gene3D" id="1.10.1740.10">
    <property type="match status" value="1"/>
</dbReference>
<dbReference type="OrthoDB" id="255903at2"/>
<dbReference type="PANTHER" id="PTHR43133">
    <property type="entry name" value="RNA POLYMERASE ECF-TYPE SIGMA FACTO"/>
    <property type="match status" value="1"/>
</dbReference>
<keyword evidence="3" id="KW-0238">DNA-binding</keyword>
<dbReference type="InterPro" id="IPR039425">
    <property type="entry name" value="RNA_pol_sigma-70-like"/>
</dbReference>
<dbReference type="NCBIfam" id="TIGR02937">
    <property type="entry name" value="sigma70-ECF"/>
    <property type="match status" value="1"/>
</dbReference>
<dbReference type="Pfam" id="PF04542">
    <property type="entry name" value="Sigma70_r2"/>
    <property type="match status" value="1"/>
</dbReference>
<dbReference type="Proteomes" id="UP000238322">
    <property type="component" value="Unassembled WGS sequence"/>
</dbReference>
<dbReference type="PANTHER" id="PTHR43133:SF8">
    <property type="entry name" value="RNA POLYMERASE SIGMA FACTOR HI_1459-RELATED"/>
    <property type="match status" value="1"/>
</dbReference>
<evidence type="ECO:0000259" key="5">
    <source>
        <dbReference type="Pfam" id="PF04542"/>
    </source>
</evidence>
<gene>
    <name evidence="6" type="ORF">C5Y83_09260</name>
</gene>
<keyword evidence="1" id="KW-0805">Transcription regulation</keyword>
<feature type="domain" description="RNA polymerase sigma-70 region 2" evidence="5">
    <location>
        <begin position="28"/>
        <end position="97"/>
    </location>
</feature>
<sequence>MPDAPLTRVTLLLRIRDAADTEAWKQFVELYGPVVYGWYRNRGLQDADACDLTQEVLQGVAQGASRLQYDPQRGTFRSWLFTIARRRMHDFLERRGRLPSSGEDTGQFQSLAAQPAADEEAEWERSYQQQLFSLAAAHVETCVEPATWQAFWRTAVEGQPGQKVAEQLQMTIGSVYVAKSRVMARLKQWIEEVQGDE</sequence>
<dbReference type="SUPFAM" id="SSF88946">
    <property type="entry name" value="Sigma2 domain of RNA polymerase sigma factors"/>
    <property type="match status" value="1"/>
</dbReference>
<accession>A0A2S8FVM8</accession>
<name>A0A2S8FVM8_9BACT</name>
<dbReference type="GO" id="GO:0016987">
    <property type="term" value="F:sigma factor activity"/>
    <property type="evidence" value="ECO:0007669"/>
    <property type="project" value="UniProtKB-KW"/>
</dbReference>
<dbReference type="InterPro" id="IPR013325">
    <property type="entry name" value="RNA_pol_sigma_r2"/>
</dbReference>